<sequence>MIEVNASYNLDFCVVGEWRAIYTGIVAYRGTNPIGSEVVWIGVDHVFPCLEGKLLNRKVEQERKKRRKLNMARPFIFVHSAPNWAKHTENCKSEVEPTDCTHALKCAPGRRISTRYDKMVL</sequence>
<name>A0AA88UPB6_9ASTE</name>
<reference evidence="1" key="1">
    <citation type="submission" date="2022-12" db="EMBL/GenBank/DDBJ databases">
        <title>Draft genome assemblies for two species of Escallonia (Escalloniales).</title>
        <authorList>
            <person name="Chanderbali A."/>
            <person name="Dervinis C."/>
            <person name="Anghel I."/>
            <person name="Soltis D."/>
            <person name="Soltis P."/>
            <person name="Zapata F."/>
        </authorList>
    </citation>
    <scope>NUCLEOTIDE SEQUENCE</scope>
    <source>
        <strain evidence="1">UCBG92.1500</strain>
        <tissue evidence="1">Leaf</tissue>
    </source>
</reference>
<accession>A0AA88UPB6</accession>
<proteinExistence type="predicted"/>
<comment type="caution">
    <text evidence="1">The sequence shown here is derived from an EMBL/GenBank/DDBJ whole genome shotgun (WGS) entry which is preliminary data.</text>
</comment>
<evidence type="ECO:0000313" key="2">
    <source>
        <dbReference type="Proteomes" id="UP001187471"/>
    </source>
</evidence>
<dbReference type="AlphaFoldDB" id="A0AA88UPB6"/>
<dbReference type="Proteomes" id="UP001187471">
    <property type="component" value="Unassembled WGS sequence"/>
</dbReference>
<evidence type="ECO:0000313" key="1">
    <source>
        <dbReference type="EMBL" id="KAK2982697.1"/>
    </source>
</evidence>
<protein>
    <submittedName>
        <fullName evidence="1">Uncharacterized protein</fullName>
    </submittedName>
</protein>
<gene>
    <name evidence="1" type="ORF">RJ640_014497</name>
</gene>
<organism evidence="1 2">
    <name type="scientific">Escallonia rubra</name>
    <dbReference type="NCBI Taxonomy" id="112253"/>
    <lineage>
        <taxon>Eukaryota</taxon>
        <taxon>Viridiplantae</taxon>
        <taxon>Streptophyta</taxon>
        <taxon>Embryophyta</taxon>
        <taxon>Tracheophyta</taxon>
        <taxon>Spermatophyta</taxon>
        <taxon>Magnoliopsida</taxon>
        <taxon>eudicotyledons</taxon>
        <taxon>Gunneridae</taxon>
        <taxon>Pentapetalae</taxon>
        <taxon>asterids</taxon>
        <taxon>campanulids</taxon>
        <taxon>Escalloniales</taxon>
        <taxon>Escalloniaceae</taxon>
        <taxon>Escallonia</taxon>
    </lineage>
</organism>
<dbReference type="EMBL" id="JAVXUO010001393">
    <property type="protein sequence ID" value="KAK2982697.1"/>
    <property type="molecule type" value="Genomic_DNA"/>
</dbReference>
<keyword evidence="2" id="KW-1185">Reference proteome</keyword>